<dbReference type="InterPro" id="IPR037972">
    <property type="entry name" value="RepB_N"/>
</dbReference>
<dbReference type="PANTHER" id="PTHR33375">
    <property type="entry name" value="CHROMOSOME-PARTITIONING PROTEIN PARB-RELATED"/>
    <property type="match status" value="1"/>
</dbReference>
<dbReference type="Pfam" id="PF02195">
    <property type="entry name" value="ParB_N"/>
    <property type="match status" value="1"/>
</dbReference>
<comment type="similarity">
    <text evidence="1">Belongs to the ParB family.</text>
</comment>
<accession>A0ABQ2H4U7</accession>
<dbReference type="CDD" id="cd16405">
    <property type="entry name" value="RepB_like_N"/>
    <property type="match status" value="1"/>
</dbReference>
<comment type="caution">
    <text evidence="4">The sequence shown here is derived from an EMBL/GenBank/DDBJ whole genome shotgun (WGS) entry which is preliminary data.</text>
</comment>
<evidence type="ECO:0000313" key="4">
    <source>
        <dbReference type="EMBL" id="GGM31364.1"/>
    </source>
</evidence>
<name>A0ABQ2H4U7_9PSED</name>
<feature type="compositionally biased region" description="Low complexity" evidence="2">
    <location>
        <begin position="61"/>
        <end position="70"/>
    </location>
</feature>
<dbReference type="PANTHER" id="PTHR33375:SF1">
    <property type="entry name" value="CHROMOSOME-PARTITIONING PROTEIN PARB-RELATED"/>
    <property type="match status" value="1"/>
</dbReference>
<feature type="region of interest" description="Disordered" evidence="2">
    <location>
        <begin position="25"/>
        <end position="106"/>
    </location>
</feature>
<keyword evidence="5" id="KW-1185">Reference proteome</keyword>
<dbReference type="InterPro" id="IPR003115">
    <property type="entry name" value="ParB_N"/>
</dbReference>
<dbReference type="InterPro" id="IPR004437">
    <property type="entry name" value="ParB/RepB/Spo0J"/>
</dbReference>
<dbReference type="Gene3D" id="3.90.1530.30">
    <property type="match status" value="1"/>
</dbReference>
<dbReference type="SMART" id="SM00470">
    <property type="entry name" value="ParB"/>
    <property type="match status" value="1"/>
</dbReference>
<feature type="compositionally biased region" description="Basic and acidic residues" evidence="2">
    <location>
        <begin position="45"/>
        <end position="60"/>
    </location>
</feature>
<feature type="domain" description="ParB-like N-terminal" evidence="3">
    <location>
        <begin position="108"/>
        <end position="197"/>
    </location>
</feature>
<evidence type="ECO:0000313" key="5">
    <source>
        <dbReference type="Proteomes" id="UP000616499"/>
    </source>
</evidence>
<dbReference type="NCBIfam" id="TIGR00180">
    <property type="entry name" value="parB_part"/>
    <property type="match status" value="1"/>
</dbReference>
<dbReference type="Proteomes" id="UP000616499">
    <property type="component" value="Unassembled WGS sequence"/>
</dbReference>
<dbReference type="SUPFAM" id="SSF110849">
    <property type="entry name" value="ParB/Sulfiredoxin"/>
    <property type="match status" value="1"/>
</dbReference>
<dbReference type="EMBL" id="BMNW01000024">
    <property type="protein sequence ID" value="GGM31364.1"/>
    <property type="molecule type" value="Genomic_DNA"/>
</dbReference>
<protein>
    <recommendedName>
        <fullName evidence="3">ParB-like N-terminal domain-containing protein</fullName>
    </recommendedName>
</protein>
<dbReference type="RefSeq" id="WP_188868623.1">
    <property type="nucleotide sequence ID" value="NZ_BMNW01000024.1"/>
</dbReference>
<proteinExistence type="inferred from homology"/>
<gene>
    <name evidence="4" type="ORF">GCM10009425_47560</name>
</gene>
<reference evidence="5" key="1">
    <citation type="journal article" date="2019" name="Int. J. Syst. Evol. Microbiol.">
        <title>The Global Catalogue of Microorganisms (GCM) 10K type strain sequencing project: providing services to taxonomists for standard genome sequencing and annotation.</title>
        <authorList>
            <consortium name="The Broad Institute Genomics Platform"/>
            <consortium name="The Broad Institute Genome Sequencing Center for Infectious Disease"/>
            <person name="Wu L."/>
            <person name="Ma J."/>
        </authorList>
    </citation>
    <scope>NUCLEOTIDE SEQUENCE [LARGE SCALE GENOMIC DNA]</scope>
    <source>
        <strain evidence="5">JCM 13501</strain>
    </source>
</reference>
<evidence type="ECO:0000256" key="2">
    <source>
        <dbReference type="SAM" id="MobiDB-lite"/>
    </source>
</evidence>
<dbReference type="InterPro" id="IPR050336">
    <property type="entry name" value="Chromosome_partition/occlusion"/>
</dbReference>
<organism evidence="4 5">
    <name type="scientific">Pseudomonas asuensis</name>
    <dbReference type="NCBI Taxonomy" id="1825787"/>
    <lineage>
        <taxon>Bacteria</taxon>
        <taxon>Pseudomonadati</taxon>
        <taxon>Pseudomonadota</taxon>
        <taxon>Gammaproteobacteria</taxon>
        <taxon>Pseudomonadales</taxon>
        <taxon>Pseudomonadaceae</taxon>
        <taxon>Pseudomonas</taxon>
    </lineage>
</organism>
<dbReference type="Gene3D" id="1.10.10.2830">
    <property type="match status" value="1"/>
</dbReference>
<dbReference type="SUPFAM" id="SSF109709">
    <property type="entry name" value="KorB DNA-binding domain-like"/>
    <property type="match status" value="1"/>
</dbReference>
<sequence>MTDHPIPGIAGYFINDLNRKREEKRAAAQARIKKPYADSQPAETLPEHAKAETVSAKEESSSYASAPSAIERFEQDVSKVTPSPTPPAAAEPTKDKSSRQAANEDTIVELDPDLIDEWELNDRPVDEFGDISDLTLRINQHGQIVPILVRPKKGGRYELIYGRRRWTACKELGLKVKAFVRKLTDQGAYQAMVNENAGREDISSWARALSYKKALDMGVYPSQAALAAHLGLNKATLSNIMIYNRIPNEIASAVGSFAKVGIGTVKAILSLAEDKANIEHIVANAALIQSGKMADKALTRTVEAARTSSPCPSGTKSVLDASGNKLFSMRRTERGVWSVTLAKDLTRDLSEEEVEARLKAAFKCE</sequence>
<evidence type="ECO:0000256" key="1">
    <source>
        <dbReference type="ARBA" id="ARBA00006295"/>
    </source>
</evidence>
<dbReference type="InterPro" id="IPR036086">
    <property type="entry name" value="ParB/Sulfiredoxin_sf"/>
</dbReference>
<evidence type="ECO:0000259" key="3">
    <source>
        <dbReference type="SMART" id="SM00470"/>
    </source>
</evidence>